<reference evidence="1" key="3">
    <citation type="submission" date="2022-06" db="UniProtKB">
        <authorList>
            <consortium name="EnsemblPlants"/>
        </authorList>
    </citation>
    <scope>IDENTIFICATION</scope>
</reference>
<protein>
    <submittedName>
        <fullName evidence="1">Uncharacterized protein</fullName>
    </submittedName>
</protein>
<keyword evidence="2" id="KW-1185">Reference proteome</keyword>
<name>A0A8R7R5J8_TRIUA</name>
<evidence type="ECO:0000313" key="2">
    <source>
        <dbReference type="Proteomes" id="UP000015106"/>
    </source>
</evidence>
<organism evidence="1 2">
    <name type="scientific">Triticum urartu</name>
    <name type="common">Red wild einkorn</name>
    <name type="synonym">Crithodium urartu</name>
    <dbReference type="NCBI Taxonomy" id="4572"/>
    <lineage>
        <taxon>Eukaryota</taxon>
        <taxon>Viridiplantae</taxon>
        <taxon>Streptophyta</taxon>
        <taxon>Embryophyta</taxon>
        <taxon>Tracheophyta</taxon>
        <taxon>Spermatophyta</taxon>
        <taxon>Magnoliopsida</taxon>
        <taxon>Liliopsida</taxon>
        <taxon>Poales</taxon>
        <taxon>Poaceae</taxon>
        <taxon>BOP clade</taxon>
        <taxon>Pooideae</taxon>
        <taxon>Triticodae</taxon>
        <taxon>Triticeae</taxon>
        <taxon>Triticinae</taxon>
        <taxon>Triticum</taxon>
    </lineage>
</organism>
<reference evidence="1" key="2">
    <citation type="submission" date="2018-03" db="EMBL/GenBank/DDBJ databases">
        <title>The Triticum urartu genome reveals the dynamic nature of wheat genome evolution.</title>
        <authorList>
            <person name="Ling H."/>
            <person name="Ma B."/>
            <person name="Shi X."/>
            <person name="Liu H."/>
            <person name="Dong L."/>
            <person name="Sun H."/>
            <person name="Cao Y."/>
            <person name="Gao Q."/>
            <person name="Zheng S."/>
            <person name="Li Y."/>
            <person name="Yu Y."/>
            <person name="Du H."/>
            <person name="Qi M."/>
            <person name="Li Y."/>
            <person name="Yu H."/>
            <person name="Cui Y."/>
            <person name="Wang N."/>
            <person name="Chen C."/>
            <person name="Wu H."/>
            <person name="Zhao Y."/>
            <person name="Zhang J."/>
            <person name="Li Y."/>
            <person name="Zhou W."/>
            <person name="Zhang B."/>
            <person name="Hu W."/>
            <person name="Eijk M."/>
            <person name="Tang J."/>
            <person name="Witsenboer H."/>
            <person name="Zhao S."/>
            <person name="Li Z."/>
            <person name="Zhang A."/>
            <person name="Wang D."/>
            <person name="Liang C."/>
        </authorList>
    </citation>
    <scope>NUCLEOTIDE SEQUENCE [LARGE SCALE GENOMIC DNA]</scope>
    <source>
        <strain evidence="1">cv. G1812</strain>
    </source>
</reference>
<reference evidence="2" key="1">
    <citation type="journal article" date="2013" name="Nature">
        <title>Draft genome of the wheat A-genome progenitor Triticum urartu.</title>
        <authorList>
            <person name="Ling H.Q."/>
            <person name="Zhao S."/>
            <person name="Liu D."/>
            <person name="Wang J."/>
            <person name="Sun H."/>
            <person name="Zhang C."/>
            <person name="Fan H."/>
            <person name="Li D."/>
            <person name="Dong L."/>
            <person name="Tao Y."/>
            <person name="Gao C."/>
            <person name="Wu H."/>
            <person name="Li Y."/>
            <person name="Cui Y."/>
            <person name="Guo X."/>
            <person name="Zheng S."/>
            <person name="Wang B."/>
            <person name="Yu K."/>
            <person name="Liang Q."/>
            <person name="Yang W."/>
            <person name="Lou X."/>
            <person name="Chen J."/>
            <person name="Feng M."/>
            <person name="Jian J."/>
            <person name="Zhang X."/>
            <person name="Luo G."/>
            <person name="Jiang Y."/>
            <person name="Liu J."/>
            <person name="Wang Z."/>
            <person name="Sha Y."/>
            <person name="Zhang B."/>
            <person name="Wu H."/>
            <person name="Tang D."/>
            <person name="Shen Q."/>
            <person name="Xue P."/>
            <person name="Zou S."/>
            <person name="Wang X."/>
            <person name="Liu X."/>
            <person name="Wang F."/>
            <person name="Yang Y."/>
            <person name="An X."/>
            <person name="Dong Z."/>
            <person name="Zhang K."/>
            <person name="Zhang X."/>
            <person name="Luo M.C."/>
            <person name="Dvorak J."/>
            <person name="Tong Y."/>
            <person name="Wang J."/>
            <person name="Yang H."/>
            <person name="Li Z."/>
            <person name="Wang D."/>
            <person name="Zhang A."/>
            <person name="Wang J."/>
        </authorList>
    </citation>
    <scope>NUCLEOTIDE SEQUENCE</scope>
    <source>
        <strain evidence="2">cv. G1812</strain>
    </source>
</reference>
<dbReference type="AlphaFoldDB" id="A0A8R7R5J8"/>
<dbReference type="Gramene" id="TuG1812G0700004274.01.T01">
    <property type="protein sequence ID" value="TuG1812G0700004274.01.T01"/>
    <property type="gene ID" value="TuG1812G0700004274.01"/>
</dbReference>
<sequence>MSRVFFLKYVEQGLLIILKCTMLSCRSKSGLPEEQEYKASELRHMTQAPRIRWSTEPVLCWARKGGTVNLATQRHPLRLMTFSNHDDLPSLLKELEIVLEEL</sequence>
<dbReference type="EnsemblPlants" id="TuG1812G0700004274.01.T01">
    <property type="protein sequence ID" value="TuG1812G0700004274.01.T01"/>
    <property type="gene ID" value="TuG1812G0700004274.01"/>
</dbReference>
<proteinExistence type="predicted"/>
<accession>A0A8R7R5J8</accession>
<evidence type="ECO:0000313" key="1">
    <source>
        <dbReference type="EnsemblPlants" id="TuG1812G0700004274.01.T01"/>
    </source>
</evidence>
<dbReference type="Proteomes" id="UP000015106">
    <property type="component" value="Chromosome 7"/>
</dbReference>